<evidence type="ECO:0000256" key="1">
    <source>
        <dbReference type="SAM" id="Phobius"/>
    </source>
</evidence>
<keyword evidence="1" id="KW-1133">Transmembrane helix</keyword>
<feature type="transmembrane region" description="Helical" evidence="1">
    <location>
        <begin position="67"/>
        <end position="85"/>
    </location>
</feature>
<evidence type="ECO:0000313" key="3">
    <source>
        <dbReference type="Proteomes" id="UP001595711"/>
    </source>
</evidence>
<dbReference type="Pfam" id="PF09991">
    <property type="entry name" value="DUF2232"/>
    <property type="match status" value="1"/>
</dbReference>
<feature type="transmembrane region" description="Helical" evidence="1">
    <location>
        <begin position="6"/>
        <end position="27"/>
    </location>
</feature>
<feature type="transmembrane region" description="Helical" evidence="1">
    <location>
        <begin position="117"/>
        <end position="137"/>
    </location>
</feature>
<feature type="transmembrane region" description="Helical" evidence="1">
    <location>
        <begin position="281"/>
        <end position="309"/>
    </location>
</feature>
<feature type="transmembrane region" description="Helical" evidence="1">
    <location>
        <begin position="188"/>
        <end position="209"/>
    </location>
</feature>
<keyword evidence="1" id="KW-0472">Membrane</keyword>
<keyword evidence="1" id="KW-0812">Transmembrane</keyword>
<evidence type="ECO:0000313" key="2">
    <source>
        <dbReference type="EMBL" id="MFC3678268.1"/>
    </source>
</evidence>
<feature type="transmembrane region" description="Helical" evidence="1">
    <location>
        <begin position="39"/>
        <end position="61"/>
    </location>
</feature>
<dbReference type="RefSeq" id="WP_379729887.1">
    <property type="nucleotide sequence ID" value="NZ_JBHRYJ010000008.1"/>
</dbReference>
<gene>
    <name evidence="2" type="ORF">ACFOOQ_22175</name>
</gene>
<feature type="transmembrane region" description="Helical" evidence="1">
    <location>
        <begin position="221"/>
        <end position="242"/>
    </location>
</feature>
<organism evidence="2 3">
    <name type="scientific">Ferrovibrio xuzhouensis</name>
    <dbReference type="NCBI Taxonomy" id="1576914"/>
    <lineage>
        <taxon>Bacteria</taxon>
        <taxon>Pseudomonadati</taxon>
        <taxon>Pseudomonadota</taxon>
        <taxon>Alphaproteobacteria</taxon>
        <taxon>Rhodospirillales</taxon>
        <taxon>Rhodospirillaceae</taxon>
        <taxon>Ferrovibrio</taxon>
    </lineage>
</organism>
<accession>A0ABV7VQD3</accession>
<sequence length="329" mass="33317">MTRSLIFGSLAGLASALLTLTASNGLLGFVLSYLAPLPLLLAGLTHGVLAVGIAGAVGTVISGVNGLATGGVFLATFAVPAVILVRQALLARPAEEAGAGAGAVSSGALEWYPAGRLLLWLVGWAAGMFAVAVIVAAGHDGGLPGTIQPALEKVLLAFQQVSADTATRNADPAELAATLAPLLPSAIAFGWLMVMVLNGALAQGLAVMLKQNRRPSPQYRAVLLPRVLVILLAVAIAAAVLLPRGAAYVGITMATILAVPYLLQGLAVMHGLAARTAMPGFLLAAFYAVLVAGSLGGFLIALVVILGLIEEWAGFRRRLAGAGASREKD</sequence>
<dbReference type="InterPro" id="IPR018710">
    <property type="entry name" value="DUF2232"/>
</dbReference>
<dbReference type="Proteomes" id="UP001595711">
    <property type="component" value="Unassembled WGS sequence"/>
</dbReference>
<feature type="transmembrane region" description="Helical" evidence="1">
    <location>
        <begin position="248"/>
        <end position="269"/>
    </location>
</feature>
<protein>
    <submittedName>
        <fullName evidence="2">DUF2232 domain-containing protein</fullName>
    </submittedName>
</protein>
<dbReference type="EMBL" id="JBHRYJ010000008">
    <property type="protein sequence ID" value="MFC3678268.1"/>
    <property type="molecule type" value="Genomic_DNA"/>
</dbReference>
<keyword evidence="3" id="KW-1185">Reference proteome</keyword>
<comment type="caution">
    <text evidence="2">The sequence shown here is derived from an EMBL/GenBank/DDBJ whole genome shotgun (WGS) entry which is preliminary data.</text>
</comment>
<proteinExistence type="predicted"/>
<name>A0ABV7VQD3_9PROT</name>
<reference evidence="3" key="1">
    <citation type="journal article" date="2019" name="Int. J. Syst. Evol. Microbiol.">
        <title>The Global Catalogue of Microorganisms (GCM) 10K type strain sequencing project: providing services to taxonomists for standard genome sequencing and annotation.</title>
        <authorList>
            <consortium name="The Broad Institute Genomics Platform"/>
            <consortium name="The Broad Institute Genome Sequencing Center for Infectious Disease"/>
            <person name="Wu L."/>
            <person name="Ma J."/>
        </authorList>
    </citation>
    <scope>NUCLEOTIDE SEQUENCE [LARGE SCALE GENOMIC DNA]</scope>
    <source>
        <strain evidence="3">KCTC 42182</strain>
    </source>
</reference>